<evidence type="ECO:0000313" key="2">
    <source>
        <dbReference type="EMBL" id="QDV06720.1"/>
    </source>
</evidence>
<evidence type="ECO:0000313" key="3">
    <source>
        <dbReference type="Proteomes" id="UP000320390"/>
    </source>
</evidence>
<feature type="domain" description="Amine oxidase" evidence="1">
    <location>
        <begin position="86"/>
        <end position="550"/>
    </location>
</feature>
<name>A0A518ERK2_9BACT</name>
<dbReference type="OrthoDB" id="231484at2"/>
<dbReference type="Proteomes" id="UP000320390">
    <property type="component" value="Chromosome"/>
</dbReference>
<reference evidence="2 3" key="1">
    <citation type="submission" date="2019-02" db="EMBL/GenBank/DDBJ databases">
        <title>Deep-cultivation of Planctomycetes and their phenomic and genomic characterization uncovers novel biology.</title>
        <authorList>
            <person name="Wiegand S."/>
            <person name="Jogler M."/>
            <person name="Boedeker C."/>
            <person name="Pinto D."/>
            <person name="Vollmers J."/>
            <person name="Rivas-Marin E."/>
            <person name="Kohn T."/>
            <person name="Peeters S.H."/>
            <person name="Heuer A."/>
            <person name="Rast P."/>
            <person name="Oberbeckmann S."/>
            <person name="Bunk B."/>
            <person name="Jeske O."/>
            <person name="Meyerdierks A."/>
            <person name="Storesund J.E."/>
            <person name="Kallscheuer N."/>
            <person name="Luecker S."/>
            <person name="Lage O.M."/>
            <person name="Pohl T."/>
            <person name="Merkel B.J."/>
            <person name="Hornburger P."/>
            <person name="Mueller R.-W."/>
            <person name="Bruemmer F."/>
            <person name="Labrenz M."/>
            <person name="Spormann A.M."/>
            <person name="Op den Camp H."/>
            <person name="Overmann J."/>
            <person name="Amann R."/>
            <person name="Jetten M.S.M."/>
            <person name="Mascher T."/>
            <person name="Medema M.H."/>
            <person name="Devos D.P."/>
            <person name="Kaster A.-K."/>
            <person name="Ovreas L."/>
            <person name="Rohde M."/>
            <person name="Galperin M.Y."/>
            <person name="Jogler C."/>
        </authorList>
    </citation>
    <scope>NUCLEOTIDE SEQUENCE [LARGE SCALE GENOMIC DNA]</scope>
    <source>
        <strain evidence="2 3">Poly30</strain>
    </source>
</reference>
<dbReference type="Pfam" id="PF01593">
    <property type="entry name" value="Amino_oxidase"/>
    <property type="match status" value="1"/>
</dbReference>
<proteinExistence type="predicted"/>
<dbReference type="Gene3D" id="3.50.50.60">
    <property type="entry name" value="FAD/NAD(P)-binding domain"/>
    <property type="match status" value="1"/>
</dbReference>
<dbReference type="InterPro" id="IPR006311">
    <property type="entry name" value="TAT_signal"/>
</dbReference>
<dbReference type="PANTHER" id="PTHR42923">
    <property type="entry name" value="PROTOPORPHYRINOGEN OXIDASE"/>
    <property type="match status" value="1"/>
</dbReference>
<dbReference type="InterPro" id="IPR036188">
    <property type="entry name" value="FAD/NAD-bd_sf"/>
</dbReference>
<dbReference type="GO" id="GO:0016491">
    <property type="term" value="F:oxidoreductase activity"/>
    <property type="evidence" value="ECO:0007669"/>
    <property type="project" value="InterPro"/>
</dbReference>
<dbReference type="PRINTS" id="PR00420">
    <property type="entry name" value="RNGMNOXGNASE"/>
</dbReference>
<dbReference type="InterPro" id="IPR002937">
    <property type="entry name" value="Amino_oxidase"/>
</dbReference>
<accession>A0A518ERK2</accession>
<organism evidence="2 3">
    <name type="scientific">Saltatorellus ferox</name>
    <dbReference type="NCBI Taxonomy" id="2528018"/>
    <lineage>
        <taxon>Bacteria</taxon>
        <taxon>Pseudomonadati</taxon>
        <taxon>Planctomycetota</taxon>
        <taxon>Planctomycetia</taxon>
        <taxon>Planctomycetia incertae sedis</taxon>
        <taxon>Saltatorellus</taxon>
    </lineage>
</organism>
<dbReference type="PROSITE" id="PS51257">
    <property type="entry name" value="PROKAR_LIPOPROTEIN"/>
    <property type="match status" value="1"/>
</dbReference>
<dbReference type="RefSeq" id="WP_145197142.1">
    <property type="nucleotide sequence ID" value="NZ_CP036434.1"/>
</dbReference>
<dbReference type="AlphaFoldDB" id="A0A518ERK2"/>
<gene>
    <name evidence="2" type="ORF">Poly30_22350</name>
</gene>
<dbReference type="SUPFAM" id="SSF51905">
    <property type="entry name" value="FAD/NAD(P)-binding domain"/>
    <property type="match status" value="1"/>
</dbReference>
<keyword evidence="3" id="KW-1185">Reference proteome</keyword>
<dbReference type="EMBL" id="CP036434">
    <property type="protein sequence ID" value="QDV06720.1"/>
    <property type="molecule type" value="Genomic_DNA"/>
</dbReference>
<protein>
    <recommendedName>
        <fullName evidence="1">Amine oxidase domain-containing protein</fullName>
    </recommendedName>
</protein>
<evidence type="ECO:0000259" key="1">
    <source>
        <dbReference type="Pfam" id="PF01593"/>
    </source>
</evidence>
<sequence length="561" mass="60721">MTRGRQLFQRGLSRRAALKAAAAGSLGGLLASAGCGDVKASARRRIGGGFVDDGVGAGHRFRDGGFAGTGGAREERARVLVIGGGVAGLSAAWRLARSGVEDIAIVELGGDLGGTSRGGSMPSAKGGALRCPYGAHYLPQPRTSQRALAAFLKDAGLSTGETPDGRVAFPDRLFVRDPAERIGALGYFEEGLWLRSGVHPEDDASLDRFEALMEGFMRVDGEGRRLFDLPLRQSSLEARSLDAMSAAEWASQNGFDSDRMRWYLEYATRDDLGAALQDTSAWALVHYFTARADYRTKESAEYLTWPDGNARLVRGLEELVGPALKGRRTGEVAVSVSPGAEGAAAVTMNAATGEATFWTADAIVVATPQFVTQRLLREDPARAERAAFRYSPWLVANLHLSERPESRGFPYAWDSVLHGSPSLGYVDAGHQLDRADELDTVWTWYLPVIDSDERAAREALLARPFESWRDAILADLRVAHPDIDEVVTRIDVWRWGHAMVKPTPGTMWSGLRERAAEPLGRVHFAHSDLSGIALFEEANWQGTRAAEAILAQFGVDDGSLL</sequence>
<dbReference type="PROSITE" id="PS51318">
    <property type="entry name" value="TAT"/>
    <property type="match status" value="1"/>
</dbReference>
<dbReference type="InterPro" id="IPR050464">
    <property type="entry name" value="Zeta_carotene_desat/Oxidored"/>
</dbReference>
<dbReference type="PANTHER" id="PTHR42923:SF39">
    <property type="entry name" value="AMINO OXIDASE"/>
    <property type="match status" value="1"/>
</dbReference>